<dbReference type="InterPro" id="IPR036390">
    <property type="entry name" value="WH_DNA-bd_sf"/>
</dbReference>
<dbReference type="SUPFAM" id="SSF64288">
    <property type="entry name" value="Chorismate lyase-like"/>
    <property type="match status" value="1"/>
</dbReference>
<sequence length="540" mass="57194">MTEREVDGMQQGKGQSAYMKIFLEIADDIANGIYKVGDVIPTQLELASAYQVSRVTVREAIKELTRRGVVATQKGKGTVVIGNLFRAVDYQRVEGFSKVDAPEEGPQPRPESRLVENRLVPATEAVSRHLKVPPGTMLRKIERVRSLNGMIHSIECAYLLNSEVSGVDFEHADMEKGSLYELLRREAGIVFDYITEQFKAILCPEREAELLGVKRDEPVLYIRRVTCAGDRGPIEYVDIHSRSDLFYATIHSQRLPARAAHTAPRINDKPLSCLVGAVLGGLADAPGAPLAEGADPAGAWKRYYGALGEDPAAFERASGVLRTACYAACRFSGRAPGEAYLQREAEYGEAAMPFVVYSALAGFSAGSRADLSELARSLPDNWRGTPLMPAGCAIAAACARAASGAGTAEALHAGLEAARLAESGAPEAPSVAARIEYALSAAGRLPDPGQLERELAGLIGNGPSAAEAVPFAFGLAACGDLPGLLRRTVFAKRPSASAPAAGCLAGLFGGLALFPEGCLADLDALSGCPLEQLAEEAAAR</sequence>
<dbReference type="Pfam" id="PF00392">
    <property type="entry name" value="GntR"/>
    <property type="match status" value="1"/>
</dbReference>
<accession>A0A498CMP4</accession>
<dbReference type="AlphaFoldDB" id="A0A498CMP4"/>
<reference evidence="5 6" key="1">
    <citation type="submission" date="2018-10" db="EMBL/GenBank/DDBJ databases">
        <title>Anaerotruncus faecis sp. nov., isolated from human feces.</title>
        <authorList>
            <person name="Wang Y.-J."/>
        </authorList>
    </citation>
    <scope>NUCLEOTIDE SEQUENCE [LARGE SCALE GENOMIC DNA]</scope>
    <source>
        <strain evidence="5 6">22A2-44</strain>
    </source>
</reference>
<proteinExistence type="predicted"/>
<dbReference type="InterPro" id="IPR050679">
    <property type="entry name" value="Bact_HTH_transcr_reg"/>
</dbReference>
<organism evidence="5 6">
    <name type="scientific">Anaerotruncus massiliensis</name>
    <name type="common">ex Liu et al. 2021</name>
    <dbReference type="NCBI Taxonomy" id="2321404"/>
    <lineage>
        <taxon>Bacteria</taxon>
        <taxon>Bacillati</taxon>
        <taxon>Bacillota</taxon>
        <taxon>Clostridia</taxon>
        <taxon>Eubacteriales</taxon>
        <taxon>Oscillospiraceae</taxon>
        <taxon>Anaerotruncus</taxon>
    </lineage>
</organism>
<gene>
    <name evidence="5" type="ORF">D4A47_10245</name>
</gene>
<dbReference type="InterPro" id="IPR036705">
    <property type="entry name" value="Ribosyl_crysJ1_sf"/>
</dbReference>
<dbReference type="SUPFAM" id="SSF46785">
    <property type="entry name" value="Winged helix' DNA-binding domain"/>
    <property type="match status" value="1"/>
</dbReference>
<dbReference type="InterPro" id="IPR036388">
    <property type="entry name" value="WH-like_DNA-bd_sf"/>
</dbReference>
<dbReference type="SMART" id="SM00866">
    <property type="entry name" value="UTRA"/>
    <property type="match status" value="1"/>
</dbReference>
<dbReference type="SUPFAM" id="SSF101478">
    <property type="entry name" value="ADP-ribosylglycohydrolase"/>
    <property type="match status" value="1"/>
</dbReference>
<dbReference type="GO" id="GO:0003677">
    <property type="term" value="F:DNA binding"/>
    <property type="evidence" value="ECO:0007669"/>
    <property type="project" value="UniProtKB-KW"/>
</dbReference>
<dbReference type="Proteomes" id="UP000276301">
    <property type="component" value="Unassembled WGS sequence"/>
</dbReference>
<comment type="caution">
    <text evidence="5">The sequence shown here is derived from an EMBL/GenBank/DDBJ whole genome shotgun (WGS) entry which is preliminary data.</text>
</comment>
<evidence type="ECO:0000256" key="3">
    <source>
        <dbReference type="ARBA" id="ARBA00023163"/>
    </source>
</evidence>
<dbReference type="EMBL" id="RCHT01000020">
    <property type="protein sequence ID" value="RLL09621.1"/>
    <property type="molecule type" value="Genomic_DNA"/>
</dbReference>
<keyword evidence="2" id="KW-0238">DNA-binding</keyword>
<evidence type="ECO:0000259" key="4">
    <source>
        <dbReference type="PROSITE" id="PS50949"/>
    </source>
</evidence>
<dbReference type="Gene3D" id="3.40.1410.10">
    <property type="entry name" value="Chorismate lyase-like"/>
    <property type="match status" value="1"/>
</dbReference>
<dbReference type="GO" id="GO:0045892">
    <property type="term" value="P:negative regulation of DNA-templated transcription"/>
    <property type="evidence" value="ECO:0007669"/>
    <property type="project" value="TreeGrafter"/>
</dbReference>
<feature type="domain" description="HTH gntR-type" evidence="4">
    <location>
        <begin position="15"/>
        <end position="83"/>
    </location>
</feature>
<dbReference type="PRINTS" id="PR00035">
    <property type="entry name" value="HTHGNTR"/>
</dbReference>
<dbReference type="SMART" id="SM00345">
    <property type="entry name" value="HTH_GNTR"/>
    <property type="match status" value="1"/>
</dbReference>
<dbReference type="CDD" id="cd07377">
    <property type="entry name" value="WHTH_GntR"/>
    <property type="match status" value="1"/>
</dbReference>
<name>A0A498CMP4_9FIRM</name>
<evidence type="ECO:0000313" key="5">
    <source>
        <dbReference type="EMBL" id="RLL09621.1"/>
    </source>
</evidence>
<dbReference type="PANTHER" id="PTHR44846:SF1">
    <property type="entry name" value="MANNOSYL-D-GLYCERATE TRANSPORT_METABOLISM SYSTEM REPRESSOR MNGR-RELATED"/>
    <property type="match status" value="1"/>
</dbReference>
<dbReference type="Pfam" id="PF07702">
    <property type="entry name" value="UTRA"/>
    <property type="match status" value="1"/>
</dbReference>
<keyword evidence="6" id="KW-1185">Reference proteome</keyword>
<evidence type="ECO:0000256" key="1">
    <source>
        <dbReference type="ARBA" id="ARBA00023015"/>
    </source>
</evidence>
<evidence type="ECO:0000256" key="2">
    <source>
        <dbReference type="ARBA" id="ARBA00023125"/>
    </source>
</evidence>
<dbReference type="PROSITE" id="PS50949">
    <property type="entry name" value="HTH_GNTR"/>
    <property type="match status" value="1"/>
</dbReference>
<dbReference type="PANTHER" id="PTHR44846">
    <property type="entry name" value="MANNOSYL-D-GLYCERATE TRANSPORT/METABOLISM SYSTEM REPRESSOR MNGR-RELATED"/>
    <property type="match status" value="1"/>
</dbReference>
<dbReference type="GO" id="GO:0003700">
    <property type="term" value="F:DNA-binding transcription factor activity"/>
    <property type="evidence" value="ECO:0007669"/>
    <property type="project" value="InterPro"/>
</dbReference>
<keyword evidence="1" id="KW-0805">Transcription regulation</keyword>
<dbReference type="InterPro" id="IPR028978">
    <property type="entry name" value="Chorismate_lyase_/UTRA_dom_sf"/>
</dbReference>
<dbReference type="Gene3D" id="1.10.10.10">
    <property type="entry name" value="Winged helix-like DNA-binding domain superfamily/Winged helix DNA-binding domain"/>
    <property type="match status" value="1"/>
</dbReference>
<dbReference type="InterPro" id="IPR000524">
    <property type="entry name" value="Tscrpt_reg_HTH_GntR"/>
</dbReference>
<protein>
    <submittedName>
        <fullName evidence="5">GntR family transcriptional regulator</fullName>
    </submittedName>
</protein>
<dbReference type="InterPro" id="IPR011663">
    <property type="entry name" value="UTRA"/>
</dbReference>
<keyword evidence="3" id="KW-0804">Transcription</keyword>
<evidence type="ECO:0000313" key="6">
    <source>
        <dbReference type="Proteomes" id="UP000276301"/>
    </source>
</evidence>